<keyword evidence="6" id="KW-1185">Reference proteome</keyword>
<evidence type="ECO:0000256" key="1">
    <source>
        <dbReference type="ARBA" id="ARBA00005375"/>
    </source>
</evidence>
<accession>A0A072PNE2</accession>
<dbReference type="HOGENOM" id="CLU_030431_3_1_1"/>
<protein>
    <recommendedName>
        <fullName evidence="2">3-phytase</fullName>
        <ecNumber evidence="2">3.1.3.8</ecNumber>
    </recommendedName>
</protein>
<dbReference type="PROSITE" id="PS00616">
    <property type="entry name" value="HIS_ACID_PHOSPHAT_1"/>
    <property type="match status" value="1"/>
</dbReference>
<dbReference type="CDD" id="cd07061">
    <property type="entry name" value="HP_HAP_like"/>
    <property type="match status" value="1"/>
</dbReference>
<dbReference type="GO" id="GO:0016158">
    <property type="term" value="F:inositol hexakisphosphate 3-phosphatase activity"/>
    <property type="evidence" value="ECO:0007669"/>
    <property type="project" value="UniProtKB-EC"/>
</dbReference>
<dbReference type="InterPro" id="IPR029033">
    <property type="entry name" value="His_PPase_superfam"/>
</dbReference>
<keyword evidence="3" id="KW-0378">Hydrolase</keyword>
<evidence type="ECO:0000313" key="6">
    <source>
        <dbReference type="Proteomes" id="UP000027920"/>
    </source>
</evidence>
<dbReference type="InterPro" id="IPR000560">
    <property type="entry name" value="His_Pase_clade-2"/>
</dbReference>
<dbReference type="InterPro" id="IPR050645">
    <property type="entry name" value="Histidine_acid_phosphatase"/>
</dbReference>
<dbReference type="GeneID" id="25282159"/>
<evidence type="ECO:0000256" key="3">
    <source>
        <dbReference type="ARBA" id="ARBA00022801"/>
    </source>
</evidence>
<organism evidence="5 6">
    <name type="scientific">Exophiala aquamarina CBS 119918</name>
    <dbReference type="NCBI Taxonomy" id="1182545"/>
    <lineage>
        <taxon>Eukaryota</taxon>
        <taxon>Fungi</taxon>
        <taxon>Dikarya</taxon>
        <taxon>Ascomycota</taxon>
        <taxon>Pezizomycotina</taxon>
        <taxon>Eurotiomycetes</taxon>
        <taxon>Chaetothyriomycetidae</taxon>
        <taxon>Chaetothyriales</taxon>
        <taxon>Herpotrichiellaceae</taxon>
        <taxon>Exophiala</taxon>
    </lineage>
</organism>
<dbReference type="OrthoDB" id="10257284at2759"/>
<dbReference type="VEuPathDB" id="FungiDB:A1O9_07245"/>
<sequence>MSTLEPRPPYSQDELDKLYPKGLELRLVQVLLRHGERAPVSARFGNAGLPPYWPYCNAAQRLRSVAMTPQDVSQWNSLQWRRRLERFGNDDGPVIAAGPEGEVDGICQLGELTDKGRETTYELGRRLRNLYVDQLKFMPQLIANADLIYLRATPLPRALESVQQAFWGMYPLTARTAAFPPPTIVTRTVADETLFPNDGNCRRFAQLSRAFAQRTADRWNDSDDLAYVTKLIGKWMPENSDKKVAVDSHPRLSGVMDTVNATLAHGRETRLPREFYDEKSRAIIDRIAVEEWFSGYNENREYRMLGIGSLVGDVVERMTSKIEGAGLSITEIGGENGRLGEGRGGEKGIRFAMSGCHDTTLAGVLTGLGAFHDEKWPPYTSHIAFELFRRPDPTSASANSEPDADFITHTAPSSTEPKGDQAATKPGAIASFLGLRSPSPNNPEAASDGKSALSASLQPKDLISRALHHTLSDSQKSRLNPYYVRVRYNDKVMKIPACAKPGNNYEGDETICTFEAFKRVADSFVPKNWKFQCGENLDKPIAGLEVPAQWSGQIDEGF</sequence>
<dbReference type="PANTHER" id="PTHR11567">
    <property type="entry name" value="ACID PHOSPHATASE-RELATED"/>
    <property type="match status" value="1"/>
</dbReference>
<proteinExistence type="inferred from homology"/>
<dbReference type="AlphaFoldDB" id="A0A072PNE2"/>
<evidence type="ECO:0000256" key="4">
    <source>
        <dbReference type="SAM" id="MobiDB-lite"/>
    </source>
</evidence>
<dbReference type="PANTHER" id="PTHR11567:SF110">
    <property type="entry name" value="2-PHOSPHOXYLOSE PHOSPHATASE 1"/>
    <property type="match status" value="1"/>
</dbReference>
<comment type="similarity">
    <text evidence="1">Belongs to the histidine acid phosphatase family.</text>
</comment>
<gene>
    <name evidence="5" type="ORF">A1O9_07245</name>
</gene>
<dbReference type="Proteomes" id="UP000027920">
    <property type="component" value="Unassembled WGS sequence"/>
</dbReference>
<comment type="caution">
    <text evidence="5">The sequence shown here is derived from an EMBL/GenBank/DDBJ whole genome shotgun (WGS) entry which is preliminary data.</text>
</comment>
<dbReference type="Pfam" id="PF00328">
    <property type="entry name" value="His_Phos_2"/>
    <property type="match status" value="1"/>
</dbReference>
<feature type="region of interest" description="Disordered" evidence="4">
    <location>
        <begin position="392"/>
        <end position="453"/>
    </location>
</feature>
<name>A0A072PNE2_9EURO</name>
<reference evidence="5 6" key="1">
    <citation type="submission" date="2013-03" db="EMBL/GenBank/DDBJ databases">
        <title>The Genome Sequence of Exophiala aquamarina CBS 119918.</title>
        <authorList>
            <consortium name="The Broad Institute Genomics Platform"/>
            <person name="Cuomo C."/>
            <person name="de Hoog S."/>
            <person name="Gorbushina A."/>
            <person name="Walker B."/>
            <person name="Young S.K."/>
            <person name="Zeng Q."/>
            <person name="Gargeya S."/>
            <person name="Fitzgerald M."/>
            <person name="Haas B."/>
            <person name="Abouelleil A."/>
            <person name="Allen A.W."/>
            <person name="Alvarado L."/>
            <person name="Arachchi H.M."/>
            <person name="Berlin A.M."/>
            <person name="Chapman S.B."/>
            <person name="Gainer-Dewar J."/>
            <person name="Goldberg J."/>
            <person name="Griggs A."/>
            <person name="Gujja S."/>
            <person name="Hansen M."/>
            <person name="Howarth C."/>
            <person name="Imamovic A."/>
            <person name="Ireland A."/>
            <person name="Larimer J."/>
            <person name="McCowan C."/>
            <person name="Murphy C."/>
            <person name="Pearson M."/>
            <person name="Poon T.W."/>
            <person name="Priest M."/>
            <person name="Roberts A."/>
            <person name="Saif S."/>
            <person name="Shea T."/>
            <person name="Sisk P."/>
            <person name="Sykes S."/>
            <person name="Wortman J."/>
            <person name="Nusbaum C."/>
            <person name="Birren B."/>
        </authorList>
    </citation>
    <scope>NUCLEOTIDE SEQUENCE [LARGE SCALE GENOMIC DNA]</scope>
    <source>
        <strain evidence="5 6">CBS 119918</strain>
    </source>
</reference>
<dbReference type="InterPro" id="IPR033379">
    <property type="entry name" value="Acid_Pase_AS"/>
</dbReference>
<dbReference type="STRING" id="1182545.A0A072PNE2"/>
<dbReference type="Gene3D" id="3.40.50.1240">
    <property type="entry name" value="Phosphoglycerate mutase-like"/>
    <property type="match status" value="1"/>
</dbReference>
<dbReference type="RefSeq" id="XP_013259645.1">
    <property type="nucleotide sequence ID" value="XM_013404191.1"/>
</dbReference>
<dbReference type="SUPFAM" id="SSF53254">
    <property type="entry name" value="Phosphoglycerate mutase-like"/>
    <property type="match status" value="1"/>
</dbReference>
<evidence type="ECO:0000256" key="2">
    <source>
        <dbReference type="ARBA" id="ARBA00012632"/>
    </source>
</evidence>
<dbReference type="EMBL" id="AMGV01000005">
    <property type="protein sequence ID" value="KEF57055.1"/>
    <property type="molecule type" value="Genomic_DNA"/>
</dbReference>
<dbReference type="EC" id="3.1.3.8" evidence="2"/>
<evidence type="ECO:0000313" key="5">
    <source>
        <dbReference type="EMBL" id="KEF57055.1"/>
    </source>
</evidence>